<proteinExistence type="predicted"/>
<organism evidence="2 3">
    <name type="scientific">Psylliodes chrysocephalus</name>
    <dbReference type="NCBI Taxonomy" id="3402493"/>
    <lineage>
        <taxon>Eukaryota</taxon>
        <taxon>Metazoa</taxon>
        <taxon>Ecdysozoa</taxon>
        <taxon>Arthropoda</taxon>
        <taxon>Hexapoda</taxon>
        <taxon>Insecta</taxon>
        <taxon>Pterygota</taxon>
        <taxon>Neoptera</taxon>
        <taxon>Endopterygota</taxon>
        <taxon>Coleoptera</taxon>
        <taxon>Polyphaga</taxon>
        <taxon>Cucujiformia</taxon>
        <taxon>Chrysomeloidea</taxon>
        <taxon>Chrysomelidae</taxon>
        <taxon>Galerucinae</taxon>
        <taxon>Alticini</taxon>
        <taxon>Psylliodes</taxon>
    </lineage>
</organism>
<dbReference type="EMBL" id="OV651827">
    <property type="protein sequence ID" value="CAH1103704.1"/>
    <property type="molecule type" value="Genomic_DNA"/>
</dbReference>
<protein>
    <recommendedName>
        <fullName evidence="1">Mutator-like transposase domain-containing protein</fullName>
    </recommendedName>
</protein>
<dbReference type="OrthoDB" id="6779242at2759"/>
<gene>
    <name evidence="2" type="ORF">PSYICH_LOCUS4925</name>
</gene>
<reference evidence="2" key="1">
    <citation type="submission" date="2022-01" db="EMBL/GenBank/DDBJ databases">
        <authorList>
            <person name="King R."/>
        </authorList>
    </citation>
    <scope>NUCLEOTIDE SEQUENCE</scope>
</reference>
<feature type="domain" description="Mutator-like transposase" evidence="1">
    <location>
        <begin position="4"/>
        <end position="120"/>
    </location>
</feature>
<keyword evidence="3" id="KW-1185">Reference proteome</keyword>
<sequence>MHGSLVGDADSSITKQLSSHKLYGATPIQKIECVNHLLRNFCNKLKDLSSPSSHLIIPLNLRKKLESNILRFRISIKKAAAFRIQMTVPLAEKIPLFQNDIKNFVAHIFGEYSNCEEYFCKGTIDQEENIMPELIRCGFIDDIMACL</sequence>
<dbReference type="AlphaFoldDB" id="A0A9P0CRA8"/>
<evidence type="ECO:0000313" key="2">
    <source>
        <dbReference type="EMBL" id="CAH1103704.1"/>
    </source>
</evidence>
<dbReference type="Proteomes" id="UP001153636">
    <property type="component" value="Chromosome 15"/>
</dbReference>
<accession>A0A9P0CRA8</accession>
<dbReference type="InterPro" id="IPR049012">
    <property type="entry name" value="Mutator_transp_dom"/>
</dbReference>
<dbReference type="Pfam" id="PF20700">
    <property type="entry name" value="Mutator"/>
    <property type="match status" value="1"/>
</dbReference>
<evidence type="ECO:0000259" key="1">
    <source>
        <dbReference type="Pfam" id="PF20700"/>
    </source>
</evidence>
<evidence type="ECO:0000313" key="3">
    <source>
        <dbReference type="Proteomes" id="UP001153636"/>
    </source>
</evidence>
<name>A0A9P0CRA8_9CUCU</name>